<feature type="active site" evidence="2">
    <location>
        <position position="660"/>
    </location>
</feature>
<sequence length="809" mass="90154">MPVPEKLLPAQLFNRCDPGEFAFSTTADLDGSTEIAGQERALDAIRLGMGIRRDGFNLFALGPSGTGKETTVLQFLNAIAPKEARPDDWCYVYNFDKPRSPKALRLPPGQACRLSDDMDHLVETLFGVMPAAFSSEEYQSREKEIGEALQEKQSSAIESIEHDAQEHEITLIRTPGGFAFAPIHEGKVIAPDVYMQMKQEERDKIEKETNRLRDSLQSIMAQFPKWQRETADKIKELNREVSAFALKPLMDEIRARYKEVEEVLRYLDEVEHDMIENFGQFLEKETPEEGPFMMMPPQFSPAGRKRSAVRYRVNVMIDNSKLDGAPVILEDKPATQNLVGDIEHAAQMGTLITDFTLIKPGALHRANGGYLILDARRLLLEPFAWEALKKALRTRQIRIESLAQLYSLVSTISLEPEPVPLDLKVVLLGERRLYYLLSTYDPDFNELFKIAADFENDMKRNAETHLAYARLVGSIAARDKLLPFERDAVARIIEHGSRMAGDATRLSSNLQAIRDLAHEAEYHAAQNKRTQVSADDVEAMLEAQRYRAARIQERMRDAMMRGTILIDTSSEQVGQINGLSVYSLGEESFGTPSRITARVRLGKGEVIDIEREVEMGGPIHSKGVMILSGFLGSRYAAEQPLSLSATLVFEQSYGGIEGDSASSTELYALLSAISGIPIRQWLAVTGSVNQHGQVQAIGGVNEKIEGFFDLCRERGLDGRHGVLIPASNVKHLMLRKDIVRAVEEGLFSIWPVTHIDEGIEILTGVPAGTPDASGAWPEGTVNEKVYGRLKAMAEKQKSFGKKPDGEPEK</sequence>
<evidence type="ECO:0000259" key="4">
    <source>
        <dbReference type="PROSITE" id="PS51786"/>
    </source>
</evidence>
<feature type="active site" evidence="2">
    <location>
        <position position="703"/>
    </location>
</feature>
<dbReference type="InterPro" id="IPR020568">
    <property type="entry name" value="Ribosomal_Su5_D2-typ_SF"/>
</dbReference>
<dbReference type="AlphaFoldDB" id="A0A1D8D9B7"/>
<dbReference type="Pfam" id="PF13654">
    <property type="entry name" value="AAA_32"/>
    <property type="match status" value="1"/>
</dbReference>
<proteinExistence type="inferred from homology"/>
<protein>
    <recommendedName>
        <fullName evidence="2">endopeptidase La</fullName>
        <ecNumber evidence="2">3.4.21.53</ecNumber>
    </recommendedName>
</protein>
<keyword evidence="2" id="KW-0720">Serine protease</keyword>
<evidence type="ECO:0000313" key="6">
    <source>
        <dbReference type="Proteomes" id="UP000095185"/>
    </source>
</evidence>
<dbReference type="Pfam" id="PF05362">
    <property type="entry name" value="Lon_C"/>
    <property type="match status" value="1"/>
</dbReference>
<dbReference type="OrthoDB" id="9758568at2"/>
<dbReference type="Gene3D" id="3.30.230.10">
    <property type="match status" value="1"/>
</dbReference>
<comment type="catalytic activity">
    <reaction evidence="2">
        <text>Hydrolysis of proteins in presence of ATP.</text>
        <dbReference type="EC" id="3.4.21.53"/>
    </reaction>
</comment>
<dbReference type="KEGG" id="clz:BIU88_10245"/>
<dbReference type="Pfam" id="PF20437">
    <property type="entry name" value="LonC_helical"/>
    <property type="match status" value="1"/>
</dbReference>
<dbReference type="InterPro" id="IPR041699">
    <property type="entry name" value="AAA_32"/>
</dbReference>
<dbReference type="GO" id="GO:0004252">
    <property type="term" value="F:serine-type endopeptidase activity"/>
    <property type="evidence" value="ECO:0007669"/>
    <property type="project" value="UniProtKB-UniRule"/>
</dbReference>
<feature type="coiled-coil region" evidence="3">
    <location>
        <begin position="195"/>
        <end position="222"/>
    </location>
</feature>
<dbReference type="InterPro" id="IPR046843">
    <property type="entry name" value="LonB_AAA-LID"/>
</dbReference>
<dbReference type="SUPFAM" id="SSF54211">
    <property type="entry name" value="Ribosomal protein S5 domain 2-like"/>
    <property type="match status" value="1"/>
</dbReference>
<name>A0A1D8D9B7_CHLLM</name>
<accession>A0A1D8D9B7</accession>
<dbReference type="EC" id="3.4.21.53" evidence="2"/>
<dbReference type="SUPFAM" id="SSF52540">
    <property type="entry name" value="P-loop containing nucleoside triphosphate hydrolases"/>
    <property type="match status" value="1"/>
</dbReference>
<dbReference type="InterPro" id="IPR046844">
    <property type="entry name" value="Lon-like_helical"/>
</dbReference>
<evidence type="ECO:0000313" key="5">
    <source>
        <dbReference type="EMBL" id="AOS84479.1"/>
    </source>
</evidence>
<keyword evidence="3" id="KW-0175">Coiled coil</keyword>
<keyword evidence="2" id="KW-0378">Hydrolase</keyword>
<dbReference type="InterPro" id="IPR014721">
    <property type="entry name" value="Ribsml_uS5_D2-typ_fold_subgr"/>
</dbReference>
<organism evidence="5 6">
    <name type="scientific">Chlorobaculum limnaeum</name>
    <dbReference type="NCBI Taxonomy" id="274537"/>
    <lineage>
        <taxon>Bacteria</taxon>
        <taxon>Pseudomonadati</taxon>
        <taxon>Chlorobiota</taxon>
        <taxon>Chlorobiia</taxon>
        <taxon>Chlorobiales</taxon>
        <taxon>Chlorobiaceae</taxon>
        <taxon>Chlorobaculum</taxon>
    </lineage>
</organism>
<dbReference type="GO" id="GO:0006508">
    <property type="term" value="P:proteolysis"/>
    <property type="evidence" value="ECO:0007669"/>
    <property type="project" value="UniProtKB-KW"/>
</dbReference>
<dbReference type="GO" id="GO:0005524">
    <property type="term" value="F:ATP binding"/>
    <property type="evidence" value="ECO:0007669"/>
    <property type="project" value="InterPro"/>
</dbReference>
<dbReference type="Gene3D" id="1.10.8.60">
    <property type="match status" value="1"/>
</dbReference>
<dbReference type="GO" id="GO:0030163">
    <property type="term" value="P:protein catabolic process"/>
    <property type="evidence" value="ECO:0007669"/>
    <property type="project" value="InterPro"/>
</dbReference>
<dbReference type="PRINTS" id="PR00830">
    <property type="entry name" value="ENDOLAPTASE"/>
</dbReference>
<dbReference type="Proteomes" id="UP000095185">
    <property type="component" value="Chromosome"/>
</dbReference>
<comment type="similarity">
    <text evidence="2">Belongs to the peptidase S16 family.</text>
</comment>
<dbReference type="PROSITE" id="PS51786">
    <property type="entry name" value="LON_PROTEOLYTIC"/>
    <property type="match status" value="1"/>
</dbReference>
<dbReference type="EMBL" id="CP017305">
    <property type="protein sequence ID" value="AOS84479.1"/>
    <property type="molecule type" value="Genomic_DNA"/>
</dbReference>
<reference evidence="5" key="1">
    <citation type="submission" date="2016-09" db="EMBL/GenBank/DDBJ databases">
        <title>Genome sequence of Chlorobaculum limnaeum.</title>
        <authorList>
            <person name="Liu Z."/>
            <person name="Tank M."/>
            <person name="Bryant D.A."/>
        </authorList>
    </citation>
    <scope>NUCLEOTIDE SEQUENCE [LARGE SCALE GENOMIC DNA]</scope>
    <source>
        <strain evidence="5">DSM 1677</strain>
    </source>
</reference>
<dbReference type="GO" id="GO:0004176">
    <property type="term" value="F:ATP-dependent peptidase activity"/>
    <property type="evidence" value="ECO:0007669"/>
    <property type="project" value="UniProtKB-UniRule"/>
</dbReference>
<evidence type="ECO:0000256" key="1">
    <source>
        <dbReference type="ARBA" id="ARBA00022670"/>
    </source>
</evidence>
<dbReference type="InterPro" id="IPR027065">
    <property type="entry name" value="Lon_Prtase"/>
</dbReference>
<dbReference type="PANTHER" id="PTHR10046">
    <property type="entry name" value="ATP DEPENDENT LON PROTEASE FAMILY MEMBER"/>
    <property type="match status" value="1"/>
</dbReference>
<dbReference type="Pfam" id="PF20436">
    <property type="entry name" value="LonB_AAA-LID"/>
    <property type="match status" value="1"/>
</dbReference>
<keyword evidence="1 2" id="KW-0645">Protease</keyword>
<gene>
    <name evidence="5" type="ORF">BIU88_10245</name>
</gene>
<evidence type="ECO:0000256" key="3">
    <source>
        <dbReference type="SAM" id="Coils"/>
    </source>
</evidence>
<keyword evidence="6" id="KW-1185">Reference proteome</keyword>
<dbReference type="InterPro" id="IPR027417">
    <property type="entry name" value="P-loop_NTPase"/>
</dbReference>
<evidence type="ECO:0000256" key="2">
    <source>
        <dbReference type="PROSITE-ProRule" id="PRU01122"/>
    </source>
</evidence>
<dbReference type="STRING" id="274537.BIU88_10245"/>
<dbReference type="RefSeq" id="WP_069810671.1">
    <property type="nucleotide sequence ID" value="NZ_CP017305.1"/>
</dbReference>
<feature type="domain" description="Lon proteolytic" evidence="4">
    <location>
        <begin position="570"/>
        <end position="765"/>
    </location>
</feature>
<dbReference type="InterPro" id="IPR008269">
    <property type="entry name" value="Lon_proteolytic"/>
</dbReference>
<dbReference type="Gene3D" id="3.40.50.300">
    <property type="entry name" value="P-loop containing nucleotide triphosphate hydrolases"/>
    <property type="match status" value="2"/>
</dbReference>